<organism evidence="1 2">
    <name type="scientific">Streptomyces chilikensis</name>
    <dbReference type="NCBI Taxonomy" id="1194079"/>
    <lineage>
        <taxon>Bacteria</taxon>
        <taxon>Bacillati</taxon>
        <taxon>Actinomycetota</taxon>
        <taxon>Actinomycetes</taxon>
        <taxon>Kitasatosporales</taxon>
        <taxon>Streptomycetaceae</taxon>
        <taxon>Streptomyces</taxon>
    </lineage>
</organism>
<dbReference type="EMBL" id="JBEZNA010000034">
    <property type="protein sequence ID" value="MEU9578828.1"/>
    <property type="molecule type" value="Genomic_DNA"/>
</dbReference>
<dbReference type="Proteomes" id="UP001551584">
    <property type="component" value="Unassembled WGS sequence"/>
</dbReference>
<sequence>MYNNRIYITGNPHMVDASLLADSEWAQLVAANRNSTRRRLVKCAWCWENDQVTHWMKTYTRPNGTRVVSHQPGEATDHPYQAVESEEHKAYCDRVARVGQAEGYTARREATAADGRTRSDVLLIGSRHISYEMQHSPFKTGYGATERTRRALAAKRDAVAWHTDSDTIARAAKVTMLRSNVARRPQIENPRYEVRILGGFRQAVVWKCTARDAYRCPDGRFTGCGKTHFDTKPGGITLDDFIRQAPAGLVLPVKPLSRTGYWLTAADYRVWLEHSGHIDQLDALDITVPKVKPTHHGEGHSRTSAAEDHGLFPLTAVPQQHTHTPPVLATPRARVCDAGVTPCGQPGRLYACGWRCEAHRP</sequence>
<name>A0ABV3ERI1_9ACTN</name>
<dbReference type="RefSeq" id="WP_359273244.1">
    <property type="nucleotide sequence ID" value="NZ_JBEZNA010000034.1"/>
</dbReference>
<keyword evidence="2" id="KW-1185">Reference proteome</keyword>
<gene>
    <name evidence="1" type="ORF">AB0D95_16455</name>
</gene>
<comment type="caution">
    <text evidence="1">The sequence shown here is derived from an EMBL/GenBank/DDBJ whole genome shotgun (WGS) entry which is preliminary data.</text>
</comment>
<protein>
    <submittedName>
        <fullName evidence="1">Uncharacterized protein</fullName>
    </submittedName>
</protein>
<evidence type="ECO:0000313" key="2">
    <source>
        <dbReference type="Proteomes" id="UP001551584"/>
    </source>
</evidence>
<accession>A0ABV3ERI1</accession>
<reference evidence="1 2" key="1">
    <citation type="submission" date="2024-06" db="EMBL/GenBank/DDBJ databases">
        <title>The Natural Products Discovery Center: Release of the First 8490 Sequenced Strains for Exploring Actinobacteria Biosynthetic Diversity.</title>
        <authorList>
            <person name="Kalkreuter E."/>
            <person name="Kautsar S.A."/>
            <person name="Yang D."/>
            <person name="Bader C.D."/>
            <person name="Teijaro C.N."/>
            <person name="Fluegel L."/>
            <person name="Davis C.M."/>
            <person name="Simpson J.R."/>
            <person name="Lauterbach L."/>
            <person name="Steele A.D."/>
            <person name="Gui C."/>
            <person name="Meng S."/>
            <person name="Li G."/>
            <person name="Viehrig K."/>
            <person name="Ye F."/>
            <person name="Su P."/>
            <person name="Kiefer A.F."/>
            <person name="Nichols A."/>
            <person name="Cepeda A.J."/>
            <person name="Yan W."/>
            <person name="Fan B."/>
            <person name="Jiang Y."/>
            <person name="Adhikari A."/>
            <person name="Zheng C.-J."/>
            <person name="Schuster L."/>
            <person name="Cowan T.M."/>
            <person name="Smanski M.J."/>
            <person name="Chevrette M.G."/>
            <person name="De Carvalho L.P.S."/>
            <person name="Shen B."/>
        </authorList>
    </citation>
    <scope>NUCLEOTIDE SEQUENCE [LARGE SCALE GENOMIC DNA]</scope>
    <source>
        <strain evidence="1 2">NPDC048117</strain>
    </source>
</reference>
<proteinExistence type="predicted"/>
<evidence type="ECO:0000313" key="1">
    <source>
        <dbReference type="EMBL" id="MEU9578828.1"/>
    </source>
</evidence>